<keyword evidence="2" id="KW-1185">Reference proteome</keyword>
<dbReference type="EMBL" id="ASTJ01000022">
    <property type="protein sequence ID" value="EPC02997.1"/>
    <property type="molecule type" value="Genomic_DNA"/>
</dbReference>
<proteinExistence type="predicted"/>
<reference evidence="1 2" key="1">
    <citation type="journal article" date="2013" name="Genome Announc.">
        <title>Draft genome sequence of the moderately halophilic gammaproteobacterium Halomonas anticariensis FP35.</title>
        <authorList>
            <person name="Tahrioui A."/>
            <person name="Quesada E."/>
            <person name="Llamas I."/>
        </authorList>
    </citation>
    <scope>NUCLEOTIDE SEQUENCE [LARGE SCALE GENOMIC DNA]</scope>
    <source>
        <strain evidence="2">DSM 16096 / CECT 5854 / LMG 22089 / FP35</strain>
    </source>
</reference>
<name>S2KLJ1_LITA3</name>
<gene>
    <name evidence="1" type="ORF">L861_22055</name>
</gene>
<dbReference type="Proteomes" id="UP000014463">
    <property type="component" value="Unassembled WGS sequence"/>
</dbReference>
<dbReference type="STRING" id="1121939.L861_22055"/>
<accession>S2KLJ1</accession>
<comment type="caution">
    <text evidence="1">The sequence shown here is derived from an EMBL/GenBank/DDBJ whole genome shotgun (WGS) entry which is preliminary data.</text>
</comment>
<sequence>MSLWCLMHQGYCAPSVRYRIFQAGRLFLPLYEKALLDIDDKWLVEAIALQAVTVVMLGCDVGISSEES</sequence>
<protein>
    <submittedName>
        <fullName evidence="1">Uncharacterized protein</fullName>
    </submittedName>
</protein>
<dbReference type="AlphaFoldDB" id="S2KLJ1"/>
<organism evidence="1 2">
    <name type="scientific">Litchfieldella anticariensis (strain DSM 16096 / CECT 5854 / CIP 108499 / LMG 22089 / FP35)</name>
    <name type="common">Halomonas anticariensis</name>
    <dbReference type="NCBI Taxonomy" id="1121939"/>
    <lineage>
        <taxon>Bacteria</taxon>
        <taxon>Pseudomonadati</taxon>
        <taxon>Pseudomonadota</taxon>
        <taxon>Gammaproteobacteria</taxon>
        <taxon>Oceanospirillales</taxon>
        <taxon>Halomonadaceae</taxon>
        <taxon>Litchfieldella</taxon>
    </lineage>
</organism>
<evidence type="ECO:0000313" key="1">
    <source>
        <dbReference type="EMBL" id="EPC02997.1"/>
    </source>
</evidence>
<evidence type="ECO:0000313" key="2">
    <source>
        <dbReference type="Proteomes" id="UP000014463"/>
    </source>
</evidence>